<feature type="transmembrane region" description="Helical" evidence="1">
    <location>
        <begin position="120"/>
        <end position="140"/>
    </location>
</feature>
<proteinExistence type="predicted"/>
<feature type="transmembrane region" description="Helical" evidence="1">
    <location>
        <begin position="54"/>
        <end position="76"/>
    </location>
</feature>
<evidence type="ECO:0000256" key="1">
    <source>
        <dbReference type="SAM" id="Phobius"/>
    </source>
</evidence>
<dbReference type="RefSeq" id="WP_069910488.1">
    <property type="nucleotide sequence ID" value="NZ_LAJE02000219.1"/>
</dbReference>
<comment type="caution">
    <text evidence="2">The sequence shown here is derived from an EMBL/GenBank/DDBJ whole genome shotgun (WGS) entry which is preliminary data.</text>
</comment>
<keyword evidence="1" id="KW-0472">Membrane</keyword>
<name>A0A1E5XNY2_9HYPH</name>
<dbReference type="EMBL" id="LAJE02000219">
    <property type="protein sequence ID" value="OEO30281.1"/>
    <property type="molecule type" value="Genomic_DNA"/>
</dbReference>
<keyword evidence="1" id="KW-0812">Transmembrane</keyword>
<keyword evidence="1" id="KW-1133">Transmembrane helix</keyword>
<accession>A0A1E5XNY2</accession>
<organism evidence="2 3">
    <name type="scientific">Devosia insulae DS-56</name>
    <dbReference type="NCBI Taxonomy" id="1116389"/>
    <lineage>
        <taxon>Bacteria</taxon>
        <taxon>Pseudomonadati</taxon>
        <taxon>Pseudomonadota</taxon>
        <taxon>Alphaproteobacteria</taxon>
        <taxon>Hyphomicrobiales</taxon>
        <taxon>Devosiaceae</taxon>
        <taxon>Devosia</taxon>
    </lineage>
</organism>
<feature type="transmembrane region" description="Helical" evidence="1">
    <location>
        <begin position="82"/>
        <end position="99"/>
    </location>
</feature>
<dbReference type="AlphaFoldDB" id="A0A1E5XNY2"/>
<dbReference type="OrthoDB" id="7950681at2"/>
<evidence type="ECO:0008006" key="4">
    <source>
        <dbReference type="Google" id="ProtNLM"/>
    </source>
</evidence>
<sequence>MYVVTLLIFFIHIVAFIAGGANLVLMPIVGAKLPTATPEQRGLLFSIIEGFAKVGKYAFATLLVTGILTLWLKWNWVVPNGWFWLKMLGILGMIVFISLNEVNRKKAIAGDAEAGKRSKMFGQLTGVAFLVVVFSAVFAFN</sequence>
<dbReference type="Proteomes" id="UP000095463">
    <property type="component" value="Unassembled WGS sequence"/>
</dbReference>
<gene>
    <name evidence="2" type="ORF">VW23_022065</name>
</gene>
<evidence type="ECO:0000313" key="2">
    <source>
        <dbReference type="EMBL" id="OEO30281.1"/>
    </source>
</evidence>
<protein>
    <recommendedName>
        <fullName evidence="4">Copper resistance protein D domain-containing protein</fullName>
    </recommendedName>
</protein>
<reference evidence="2 3" key="1">
    <citation type="journal article" date="2015" name="Genome Announc.">
        <title>Genome Assemblies of Three Soil-Associated Devosia species: D. insulae, D. limi, and D. soli.</title>
        <authorList>
            <person name="Hassan Y.I."/>
            <person name="Lepp D."/>
            <person name="Zhou T."/>
        </authorList>
    </citation>
    <scope>NUCLEOTIDE SEQUENCE [LARGE SCALE GENOMIC DNA]</scope>
    <source>
        <strain evidence="2 3">DS-56</strain>
    </source>
</reference>
<feature type="transmembrane region" description="Helical" evidence="1">
    <location>
        <begin position="6"/>
        <end position="33"/>
    </location>
</feature>
<evidence type="ECO:0000313" key="3">
    <source>
        <dbReference type="Proteomes" id="UP000095463"/>
    </source>
</evidence>
<keyword evidence="3" id="KW-1185">Reference proteome</keyword>